<accession>A0ACC5XWP4</accession>
<comment type="caution">
    <text evidence="1">The sequence shown here is derived from an EMBL/GenBank/DDBJ whole genome shotgun (WGS) entry which is preliminary data.</text>
</comment>
<organism evidence="1 2">
    <name type="scientific">Pangasianodon gigas</name>
    <name type="common">Mekong giant catfish</name>
    <name type="synonym">Pangasius gigas</name>
    <dbReference type="NCBI Taxonomy" id="30993"/>
    <lineage>
        <taxon>Eukaryota</taxon>
        <taxon>Metazoa</taxon>
        <taxon>Chordata</taxon>
        <taxon>Craniata</taxon>
        <taxon>Vertebrata</taxon>
        <taxon>Euteleostomi</taxon>
        <taxon>Actinopterygii</taxon>
        <taxon>Neopterygii</taxon>
        <taxon>Teleostei</taxon>
        <taxon>Ostariophysi</taxon>
        <taxon>Siluriformes</taxon>
        <taxon>Pangasiidae</taxon>
        <taxon>Pangasianodon</taxon>
    </lineage>
</organism>
<evidence type="ECO:0000313" key="1">
    <source>
        <dbReference type="EMBL" id="MCI4395010.1"/>
    </source>
</evidence>
<name>A0ACC5XWP4_PANGG</name>
<dbReference type="EMBL" id="CM040481">
    <property type="protein sequence ID" value="MCI4395010.1"/>
    <property type="molecule type" value="Genomic_DNA"/>
</dbReference>
<protein>
    <submittedName>
        <fullName evidence="1">Uncharacterized protein</fullName>
    </submittedName>
</protein>
<dbReference type="Proteomes" id="UP000829447">
    <property type="component" value="Linkage Group LG28"/>
</dbReference>
<evidence type="ECO:0000313" key="2">
    <source>
        <dbReference type="Proteomes" id="UP000829447"/>
    </source>
</evidence>
<keyword evidence="2" id="KW-1185">Reference proteome</keyword>
<reference evidence="1 2" key="1">
    <citation type="journal article" date="2022" name="bioRxiv">
        <title>An ancient truncated duplication of the anti-Mullerian hormone receptor type 2 gene is a potential conserved master sex determinant in the Pangasiidae catfish family.</title>
        <authorList>
            <person name="Wen M."/>
            <person name="Pan Q."/>
            <person name="Jouanno E."/>
            <person name="Montfort J."/>
            <person name="Zahm M."/>
            <person name="Cabau C."/>
            <person name="Klopp C."/>
            <person name="Iampietro C."/>
            <person name="Roques C."/>
            <person name="Bouchez O."/>
            <person name="Castinel A."/>
            <person name="Donnadieu C."/>
            <person name="Parrinello H."/>
            <person name="Poncet C."/>
            <person name="Belmonte E."/>
            <person name="Gautier V."/>
            <person name="Avarre J.-C."/>
            <person name="Dugue R."/>
            <person name="Gustiano R."/>
            <person name="Ha T.T.T."/>
            <person name="Campet M."/>
            <person name="Sriphairoj K."/>
            <person name="Ribolli J."/>
            <person name="de Almeida F.L."/>
            <person name="Desvignes T."/>
            <person name="Postlethwait J.H."/>
            <person name="Bucao C.F."/>
            <person name="Robinson-Rechavi M."/>
            <person name="Bobe J."/>
            <person name="Herpin A."/>
            <person name="Guiguen Y."/>
        </authorList>
    </citation>
    <scope>NUCLEOTIDE SEQUENCE [LARGE SCALE GENOMIC DNA]</scope>
    <source>
        <strain evidence="1">YG-Dec2019</strain>
    </source>
</reference>
<proteinExistence type="predicted"/>
<gene>
    <name evidence="1" type="ORF">PGIGA_G00175520</name>
</gene>
<sequence length="1653" mass="186122">MYIKSIILEGFKSYAERTEINGFDPLFNAITGLNGSGKSNILDSICFLLGISNLSQVRASNLQDLVYKNGLAGITKATVSITFDNSNKKQSPLGFETHDEITITRQVVIGGRNKYLINGVNANNMRVQDLFCSVGLNVNNPHFLIMQGRITKVLNMKPPEILAMIEEAAGTRMYECKKISAQKTIEKKDAKLKEIQTILDEEITPAMEKLKEERASYLEYQKLMREIEHLSRLYVAWQFVCAEETKLKSAEDLQMMQSSISELQNSMQKNADRIRELSEEIKVLEKSRDKEVAGVLKALEETLAEAQRVDTKAQSALDLKKQNLKDETKKRKELVKNMEEDKKVLSAKEGEVAKVMERLRAVQEEGQKDAEELEAAQQHFKAVSAGLSANEDGEAATLAGQMMTCKNDMSKAETEAKQSIILEGFKSYAERTEINGFDPLFNAITGLNGSGKSNILDSICFLLGISNLSQVRASNLQDLVYKNGLAGITKATVSITFDNSNKKQSPLGFETHDEITITRQVVIGGRNKYLINGVNANNMRVQDLFCSVGLNVNNPHFLIMQGRITKVLNMKPPEILAMIEEAAGTRMYECKKISAQKTIEKKDAKLKEIQTILDEEITPAMEKLKEERASYLEYQKLMREIEHLSRLYVAWQFVCAEETKLKSAEDLQMMQSSISELQNSMQKNADRIRELSEEIKVLEKSRDKEVAGVLKALEETLAEAQRVDTKAQSALDLKKQNLKDETKKRKELVKNMEEDKKVLSAKEGEVAKAMERLRAVQEEGQKDAEELEAAQQHFKAVSAGLSANEDGEAATLAGQMMTCKNDMSKAETEAKQVTFSPKHLANEDGEAATLAGQMMTCKNDMSKAETEAKQAQMKLKHAQQELKSKQAQVKKMDSGYKKDQDAFEAVQKCRDKLQAELEKLNYEDGREERLIEQKRQLSREVNHLREKYESFMGQFPNLRFEYSDPEKNWDRSKVKGLVANLFTVTDVCNATALEVVAGGRLYNVVVDTEVTGKKLLEKGELKRRYTIIPLNKISARTLDDGVVRTAKNIVGEDNVHTALSLVGYESELRKAMEYVFGTTLVCDTLDNAKKVAFDKGVSTKTVTLGGDVFDPQGTLTGGARAQTASVLSKLAEVKDVQDKLRAKEAELATVEKELGSLKGTAEKYRHLKQQLDLKTEEAQILETKLQQSSFHKQQEELENLRRTIEESEETLKKTKEVQKKAEEKYKVLENKMKNAEAEREKELKAAQQKLNQAKSKADAFNKRLKERQQEADAVALELEELKREQAGYEQQIQAVDEAMKAVQEQISAMTTEVAANKDAVRQAQEQLTQQKEVILAQEREIKGKSEEANRLREHNNDAQLKIKELEHNISKHKKDSADAAARVTRMLAENDWISSERHLFGQPNSAYDFKENSPKEAGQRLKRLEETKDKLERNINRRAMNMLSEAEERYNDLKKKKRIVENDKAKILETIKELDQKKNEALNVAWQKVNKDFGSIFSTLLPGADARLAPPEGCGVLDGLEFKVALGNTWKDNLTELSGGQRSLVALSLILAMLLFKPAPIYILDEVDAALDLSHTQNIGQMLRTHFTHSQFVVVSLKDGMFTNANVLFKTKFVDGISTVTRTAQTHEGKVLAQRAHDKAKSKDKRQREILAS</sequence>